<comment type="caution">
    <text evidence="4">The sequence shown here is derived from an EMBL/GenBank/DDBJ whole genome shotgun (WGS) entry which is preliminary data.</text>
</comment>
<evidence type="ECO:0000256" key="1">
    <source>
        <dbReference type="SAM" id="MobiDB-lite"/>
    </source>
</evidence>
<dbReference type="InterPro" id="IPR052521">
    <property type="entry name" value="Cell_div_SPOR-domain"/>
</dbReference>
<feature type="compositionally biased region" description="Low complexity" evidence="1">
    <location>
        <begin position="146"/>
        <end position="160"/>
    </location>
</feature>
<dbReference type="AlphaFoldDB" id="A0A261UWK5"/>
<protein>
    <submittedName>
        <fullName evidence="4">Cell division protein</fullName>
    </submittedName>
</protein>
<proteinExistence type="predicted"/>
<organism evidence="4 5">
    <name type="scientific">Bordetella genomosp. 11</name>
    <dbReference type="NCBI Taxonomy" id="1416808"/>
    <lineage>
        <taxon>Bacteria</taxon>
        <taxon>Pseudomonadati</taxon>
        <taxon>Pseudomonadota</taxon>
        <taxon>Betaproteobacteria</taxon>
        <taxon>Burkholderiales</taxon>
        <taxon>Alcaligenaceae</taxon>
        <taxon>Bordetella</taxon>
    </lineage>
</organism>
<dbReference type="GO" id="GO:0032506">
    <property type="term" value="P:cytokinetic process"/>
    <property type="evidence" value="ECO:0007669"/>
    <property type="project" value="TreeGrafter"/>
</dbReference>
<sequence length="244" mass="25159">MAKRKPVKRSSERGSTLYGVLTGLLIGLIVAAAVAFYVTRAPVPFVDRASRHADQSPLPDVRNAPDPNAGLYGRDGAAGIAPTGPTATPAPPVPGAQPSTPGTGPHGPDDLGALIATLPTTPEPPPRAADKPADKATDKAADKPAAKPSAPAAVASASPSGRDSAKETGGKYFLQAGAYRAVDDAEALRARILLLGLPVAVQRAEVNGKPINRVRVGPFARLDDMNRARTRLGENKIEVAVVRQ</sequence>
<evidence type="ECO:0000259" key="3">
    <source>
        <dbReference type="PROSITE" id="PS51724"/>
    </source>
</evidence>
<dbReference type="EMBL" id="NEVS01000001">
    <property type="protein sequence ID" value="OZI66264.1"/>
    <property type="molecule type" value="Genomic_DNA"/>
</dbReference>
<name>A0A261UWK5_9BORD</name>
<keyword evidence="2" id="KW-0812">Transmembrane</keyword>
<dbReference type="SUPFAM" id="SSF110997">
    <property type="entry name" value="Sporulation related repeat"/>
    <property type="match status" value="1"/>
</dbReference>
<reference evidence="5" key="1">
    <citation type="submission" date="2017-05" db="EMBL/GenBank/DDBJ databases">
        <title>Complete and WGS of Bordetella genogroups.</title>
        <authorList>
            <person name="Spilker T."/>
            <person name="Lipuma J."/>
        </authorList>
    </citation>
    <scope>NUCLEOTIDE SEQUENCE [LARGE SCALE GENOMIC DNA]</scope>
    <source>
        <strain evidence="5">AU8856</strain>
    </source>
</reference>
<dbReference type="GO" id="GO:0032153">
    <property type="term" value="C:cell division site"/>
    <property type="evidence" value="ECO:0007669"/>
    <property type="project" value="TreeGrafter"/>
</dbReference>
<dbReference type="GO" id="GO:0042834">
    <property type="term" value="F:peptidoglycan binding"/>
    <property type="evidence" value="ECO:0007669"/>
    <property type="project" value="InterPro"/>
</dbReference>
<evidence type="ECO:0000256" key="2">
    <source>
        <dbReference type="SAM" id="Phobius"/>
    </source>
</evidence>
<accession>A0A261UWK5</accession>
<dbReference type="InterPro" id="IPR036680">
    <property type="entry name" value="SPOR-like_sf"/>
</dbReference>
<keyword evidence="4" id="KW-0132">Cell division</keyword>
<dbReference type="GO" id="GO:0030428">
    <property type="term" value="C:cell septum"/>
    <property type="evidence" value="ECO:0007669"/>
    <property type="project" value="TreeGrafter"/>
</dbReference>
<dbReference type="PANTHER" id="PTHR38687:SF1">
    <property type="entry name" value="CELL DIVISION PROTEIN DEDD"/>
    <property type="match status" value="1"/>
</dbReference>
<gene>
    <name evidence="4" type="ORF">CAL28_00480</name>
</gene>
<keyword evidence="5" id="KW-1185">Reference proteome</keyword>
<dbReference type="Pfam" id="PF05036">
    <property type="entry name" value="SPOR"/>
    <property type="match status" value="1"/>
</dbReference>
<keyword evidence="4" id="KW-0131">Cell cycle</keyword>
<feature type="compositionally biased region" description="Low complexity" evidence="1">
    <location>
        <begin position="77"/>
        <end position="87"/>
    </location>
</feature>
<keyword evidence="2" id="KW-0472">Membrane</keyword>
<evidence type="ECO:0000313" key="4">
    <source>
        <dbReference type="EMBL" id="OZI66264.1"/>
    </source>
</evidence>
<dbReference type="InterPro" id="IPR007730">
    <property type="entry name" value="SPOR-like_dom"/>
</dbReference>
<keyword evidence="2" id="KW-1133">Transmembrane helix</keyword>
<feature type="compositionally biased region" description="Basic and acidic residues" evidence="1">
    <location>
        <begin position="128"/>
        <end position="145"/>
    </location>
</feature>
<dbReference type="Gene3D" id="3.30.70.1070">
    <property type="entry name" value="Sporulation related repeat"/>
    <property type="match status" value="1"/>
</dbReference>
<feature type="transmembrane region" description="Helical" evidence="2">
    <location>
        <begin position="16"/>
        <end position="38"/>
    </location>
</feature>
<dbReference type="RefSeq" id="WP_094839477.1">
    <property type="nucleotide sequence ID" value="NZ_NEVS01000001.1"/>
</dbReference>
<feature type="region of interest" description="Disordered" evidence="1">
    <location>
        <begin position="51"/>
        <end position="167"/>
    </location>
</feature>
<dbReference type="Proteomes" id="UP000215767">
    <property type="component" value="Unassembled WGS sequence"/>
</dbReference>
<dbReference type="PANTHER" id="PTHR38687">
    <property type="entry name" value="CELL DIVISION PROTEIN DEDD-RELATED"/>
    <property type="match status" value="1"/>
</dbReference>
<feature type="domain" description="SPOR" evidence="3">
    <location>
        <begin position="166"/>
        <end position="244"/>
    </location>
</feature>
<evidence type="ECO:0000313" key="5">
    <source>
        <dbReference type="Proteomes" id="UP000215767"/>
    </source>
</evidence>
<dbReference type="PROSITE" id="PS51724">
    <property type="entry name" value="SPOR"/>
    <property type="match status" value="1"/>
</dbReference>
<dbReference type="OrthoDB" id="7063246at2"/>